<dbReference type="InterPro" id="IPR013783">
    <property type="entry name" value="Ig-like_fold"/>
</dbReference>
<dbReference type="Pfam" id="PF07679">
    <property type="entry name" value="I-set"/>
    <property type="match status" value="6"/>
</dbReference>
<organism evidence="3 4">
    <name type="scientific">Fundulus heteroclitus</name>
    <name type="common">Killifish</name>
    <name type="synonym">Mummichog</name>
    <dbReference type="NCBI Taxonomy" id="8078"/>
    <lineage>
        <taxon>Eukaryota</taxon>
        <taxon>Metazoa</taxon>
        <taxon>Chordata</taxon>
        <taxon>Craniata</taxon>
        <taxon>Vertebrata</taxon>
        <taxon>Euteleostomi</taxon>
        <taxon>Actinopterygii</taxon>
        <taxon>Neopterygii</taxon>
        <taxon>Teleostei</taxon>
        <taxon>Neoteleostei</taxon>
        <taxon>Acanthomorphata</taxon>
        <taxon>Ovalentaria</taxon>
        <taxon>Atherinomorphae</taxon>
        <taxon>Cyprinodontiformes</taxon>
        <taxon>Fundulidae</taxon>
        <taxon>Fundulus</taxon>
    </lineage>
</organism>
<name>A0A3Q2Q196_FUNHE</name>
<dbReference type="FunFam" id="2.60.40.10:FF:000022">
    <property type="entry name" value="Cardiac titin"/>
    <property type="match status" value="6"/>
</dbReference>
<dbReference type="PROSITE" id="PS50835">
    <property type="entry name" value="IG_LIKE"/>
    <property type="match status" value="6"/>
</dbReference>
<keyword evidence="1" id="KW-0393">Immunoglobulin domain</keyword>
<feature type="domain" description="Ig-like" evidence="2">
    <location>
        <begin position="1"/>
        <end position="77"/>
    </location>
</feature>
<dbReference type="GO" id="GO:0007156">
    <property type="term" value="P:homophilic cell adhesion via plasma membrane adhesion molecules"/>
    <property type="evidence" value="ECO:0007669"/>
    <property type="project" value="TreeGrafter"/>
</dbReference>
<dbReference type="InterPro" id="IPR003598">
    <property type="entry name" value="Ig_sub2"/>
</dbReference>
<dbReference type="STRING" id="8078.ENSFHEP00000019569"/>
<feature type="domain" description="Ig-like" evidence="2">
    <location>
        <begin position="451"/>
        <end position="540"/>
    </location>
</feature>
<dbReference type="GO" id="GO:0030424">
    <property type="term" value="C:axon"/>
    <property type="evidence" value="ECO:0007669"/>
    <property type="project" value="TreeGrafter"/>
</dbReference>
<keyword evidence="4" id="KW-1185">Reference proteome</keyword>
<feature type="domain" description="Ig-like" evidence="2">
    <location>
        <begin position="264"/>
        <end position="353"/>
    </location>
</feature>
<protein>
    <recommendedName>
        <fullName evidence="2">Ig-like domain-containing protein</fullName>
    </recommendedName>
</protein>
<evidence type="ECO:0000256" key="1">
    <source>
        <dbReference type="ARBA" id="ARBA00023319"/>
    </source>
</evidence>
<dbReference type="GO" id="GO:0005886">
    <property type="term" value="C:plasma membrane"/>
    <property type="evidence" value="ECO:0007669"/>
    <property type="project" value="TreeGrafter"/>
</dbReference>
<dbReference type="InterPro" id="IPR007110">
    <property type="entry name" value="Ig-like_dom"/>
</dbReference>
<dbReference type="GO" id="GO:0007411">
    <property type="term" value="P:axon guidance"/>
    <property type="evidence" value="ECO:0007669"/>
    <property type="project" value="TreeGrafter"/>
</dbReference>
<dbReference type="GeneTree" id="ENSGT01110000267173"/>
<dbReference type="SMART" id="SM00408">
    <property type="entry name" value="IGc2"/>
    <property type="match status" value="5"/>
</dbReference>
<dbReference type="CDD" id="cd00096">
    <property type="entry name" value="Ig"/>
    <property type="match status" value="4"/>
</dbReference>
<proteinExistence type="predicted"/>
<dbReference type="InterPro" id="IPR013098">
    <property type="entry name" value="Ig_I-set"/>
</dbReference>
<dbReference type="GO" id="GO:0098632">
    <property type="term" value="F:cell-cell adhesion mediator activity"/>
    <property type="evidence" value="ECO:0007669"/>
    <property type="project" value="TreeGrafter"/>
</dbReference>
<feature type="domain" description="Ig-like" evidence="2">
    <location>
        <begin position="171"/>
        <end position="259"/>
    </location>
</feature>
<dbReference type="Gene3D" id="2.60.40.10">
    <property type="entry name" value="Immunoglobulins"/>
    <property type="match status" value="6"/>
</dbReference>
<dbReference type="SMART" id="SM00409">
    <property type="entry name" value="IG"/>
    <property type="match status" value="6"/>
</dbReference>
<accession>A0A3Q2Q196</accession>
<reference evidence="3" key="1">
    <citation type="submission" date="2025-08" db="UniProtKB">
        <authorList>
            <consortium name="Ensembl"/>
        </authorList>
    </citation>
    <scope>IDENTIFICATION</scope>
</reference>
<dbReference type="PANTHER" id="PTHR10075:SF101">
    <property type="entry name" value="ZWEI IG DOMAIN PROTEIN ZIG-3"/>
    <property type="match status" value="1"/>
</dbReference>
<evidence type="ECO:0000313" key="4">
    <source>
        <dbReference type="Proteomes" id="UP000265000"/>
    </source>
</evidence>
<dbReference type="GO" id="GO:0070593">
    <property type="term" value="P:dendrite self-avoidance"/>
    <property type="evidence" value="ECO:0007669"/>
    <property type="project" value="TreeGrafter"/>
</dbReference>
<dbReference type="Ensembl" id="ENSFHET00000028892.1">
    <property type="protein sequence ID" value="ENSFHEP00000019569.1"/>
    <property type="gene ID" value="ENSFHEG00000021500.1"/>
</dbReference>
<dbReference type="Proteomes" id="UP000265000">
    <property type="component" value="Unplaced"/>
</dbReference>
<evidence type="ECO:0000259" key="2">
    <source>
        <dbReference type="PROSITE" id="PS50835"/>
    </source>
</evidence>
<dbReference type="InterPro" id="IPR036179">
    <property type="entry name" value="Ig-like_dom_sf"/>
</dbReference>
<dbReference type="SUPFAM" id="SSF48726">
    <property type="entry name" value="Immunoglobulin"/>
    <property type="match status" value="6"/>
</dbReference>
<dbReference type="AlphaFoldDB" id="A0A3Q2Q196"/>
<feature type="domain" description="Ig-like" evidence="2">
    <location>
        <begin position="78"/>
        <end position="161"/>
    </location>
</feature>
<evidence type="ECO:0000313" key="3">
    <source>
        <dbReference type="Ensembl" id="ENSFHEP00000019569.1"/>
    </source>
</evidence>
<dbReference type="PANTHER" id="PTHR10075">
    <property type="entry name" value="BASIGIN RELATED"/>
    <property type="match status" value="1"/>
</dbReference>
<reference evidence="3" key="2">
    <citation type="submission" date="2025-09" db="UniProtKB">
        <authorList>
            <consortium name="Ensembl"/>
        </authorList>
    </citation>
    <scope>IDENTIFICATION</scope>
</reference>
<sequence>VKGSSACFECQVAGTGPFEITWHKDGKEIKPSAKHGFSQMNDTLALEIHRCDGVDVGEYQCTVANEAELVIQEQVIPPSFIKPLVDMQEILGSFVQICCKISGSLPISVEWQKDGSKISSGVKHKLIQQDNSVSVEIEQLERSDAGSYSCKLTNAVSTSLTRCIVLPSEPPSFVAPPESQAALPGASVRFRSTFTGTPPFTVKWFKDDTELMTGPTCFTGVDETSCFLELYSVAVAQSGLYSCQVSNDAGSVRCSADLTVKEPPEFVLKLPAAKFVKRHESLRLECRVRGSAPLTATWYKHDTKVSDGGNHRTSFVDSLAVLELLSSSFDDDGVYTCEAHNDAGSVSCSTTLTVKDPPAFVKVPQPVEGLKGKDVSLYCEMSGSAPFQVAWLKDRKPLMESRKYKMVSEGSSATLHVIGIEPSDAGEYECKVSNSVGSDSCHAQVKLREPPSFVEKLSNMTVMLGEEVTLMATVKGSEPITVSWVQDKDHILRDSDNRKITFENNQVALTVFKADATVAGRYTCHLRNDAGSVECFANLTVLGS</sequence>
<feature type="domain" description="Ig-like" evidence="2">
    <location>
        <begin position="358"/>
        <end position="446"/>
    </location>
</feature>
<dbReference type="InterPro" id="IPR003599">
    <property type="entry name" value="Ig_sub"/>
</dbReference>